<proteinExistence type="predicted"/>
<keyword evidence="1" id="KW-0472">Membrane</keyword>
<keyword evidence="1" id="KW-1133">Transmembrane helix</keyword>
<keyword evidence="3" id="KW-1185">Reference proteome</keyword>
<evidence type="ECO:0000313" key="3">
    <source>
        <dbReference type="Proteomes" id="UP000076038"/>
    </source>
</evidence>
<accession>A0A143QJ13</accession>
<dbReference type="AlphaFoldDB" id="A0A143QJ13"/>
<feature type="transmembrane region" description="Helical" evidence="1">
    <location>
        <begin position="12"/>
        <end position="30"/>
    </location>
</feature>
<dbReference type="KEGG" id="rhs:A3Q41_01042"/>
<reference evidence="3" key="2">
    <citation type="submission" date="2016-04" db="EMBL/GenBank/DDBJ databases">
        <title>Complete Genome and Plasmid Sequences for Rhodococcus fascians D188 and Draft Sequences for Rhodococcus spp. Isolates PBTS 1 and PBTS 2.</title>
        <authorList>
            <person name="Stamer R."/>
            <person name="Vereecke D."/>
            <person name="Zhang Y."/>
            <person name="Schilkey F."/>
            <person name="Devitt N."/>
            <person name="Randall J."/>
        </authorList>
    </citation>
    <scope>NUCLEOTIDE SEQUENCE [LARGE SCALE GENOMIC DNA]</scope>
    <source>
        <strain evidence="3">PBTS2</strain>
    </source>
</reference>
<keyword evidence="1" id="KW-0812">Transmembrane</keyword>
<reference evidence="2 3" key="1">
    <citation type="journal article" date="2016" name="Genome Announc.">
        <title>Complete Genome and Plasmid Sequences for Rhodococcus fascians D188 and Draft Sequences for Rhodococcus Isolates PBTS 1 and PBTS 2.</title>
        <authorList>
            <person name="Stamler R.A."/>
            <person name="Vereecke D."/>
            <person name="Zhang Y."/>
            <person name="Schilkey F."/>
            <person name="Devitt N."/>
            <person name="Randall J.J."/>
        </authorList>
    </citation>
    <scope>NUCLEOTIDE SEQUENCE [LARGE SCALE GENOMIC DNA]</scope>
    <source>
        <strain evidence="2 3">PBTS2</strain>
    </source>
</reference>
<dbReference type="Proteomes" id="UP000076038">
    <property type="component" value="Chromosome"/>
</dbReference>
<evidence type="ECO:0000256" key="1">
    <source>
        <dbReference type="SAM" id="Phobius"/>
    </source>
</evidence>
<dbReference type="PATRIC" id="fig|1653479.3.peg.1061"/>
<protein>
    <submittedName>
        <fullName evidence="2">Uncharacterized protein</fullName>
    </submittedName>
</protein>
<gene>
    <name evidence="2" type="ORF">A3Q41_01042</name>
</gene>
<sequence length="406" mass="42785">MSLRRGGVWTDAIVVCVVVAVGVVAAGLTHQPMGQSGYVSEPVEYPVDIPGCESVEPPEEEQFYGVFTSGQESYDNPAYPWLTSKKAHAMSIAARDALPSQVSLVAGSSFWPGGDPLVFQPVASADAAYDPGTSADAEVTRDGVEGSLTVNVTRVDDGPKPCRAGWLDARETLSDGTVVDTRDTWDEFDGDRSHTNFARVYAPDGSVVVASSSDQNADFETTGTVPLSIEELRSIALRPELLWSTPVPIDTPPLPISCDTNSEGAGQFSSQSVDRLNASLDEFWRAAQLPIELDRPLGSMRTSPSGSAGACGAVMVGDGTLTIRVIDADFEPSENPWGALTLPDGSQFRDDNPGASAMTLDGDPIEDITLVKPSGTRVDVQIAARATSVDRPLLQAIALAVAGSVD</sequence>
<name>A0A143QJ13_RHOFA</name>
<evidence type="ECO:0000313" key="2">
    <source>
        <dbReference type="EMBL" id="AMY22357.1"/>
    </source>
</evidence>
<organism evidence="2 3">
    <name type="scientific">Rhodococcoides fascians</name>
    <name type="common">Rhodococcus fascians</name>
    <dbReference type="NCBI Taxonomy" id="1828"/>
    <lineage>
        <taxon>Bacteria</taxon>
        <taxon>Bacillati</taxon>
        <taxon>Actinomycetota</taxon>
        <taxon>Actinomycetes</taxon>
        <taxon>Mycobacteriales</taxon>
        <taxon>Nocardiaceae</taxon>
        <taxon>Rhodococcoides</taxon>
    </lineage>
</organism>
<dbReference type="EMBL" id="CP015220">
    <property type="protein sequence ID" value="AMY22357.1"/>
    <property type="molecule type" value="Genomic_DNA"/>
</dbReference>